<dbReference type="FunFam" id="1.10.510.10:FF:000624">
    <property type="entry name" value="Mitogen-activated protein kinase"/>
    <property type="match status" value="1"/>
</dbReference>
<accession>A2DLW5</accession>
<dbReference type="VEuPathDB" id="TrichDB:TVAG_462540"/>
<evidence type="ECO:0000256" key="10">
    <source>
        <dbReference type="PROSITE-ProRule" id="PRU10141"/>
    </source>
</evidence>
<keyword evidence="7 10" id="KW-0067">ATP-binding</keyword>
<dbReference type="SMR" id="A2DLW5"/>
<comment type="catalytic activity">
    <reaction evidence="8">
        <text>L-threonyl-[protein] + ATP = O-phospho-L-threonyl-[protein] + ADP + H(+)</text>
        <dbReference type="Rhea" id="RHEA:46608"/>
        <dbReference type="Rhea" id="RHEA-COMP:11060"/>
        <dbReference type="Rhea" id="RHEA-COMP:11605"/>
        <dbReference type="ChEBI" id="CHEBI:15378"/>
        <dbReference type="ChEBI" id="CHEBI:30013"/>
        <dbReference type="ChEBI" id="CHEBI:30616"/>
        <dbReference type="ChEBI" id="CHEBI:61977"/>
        <dbReference type="ChEBI" id="CHEBI:456216"/>
        <dbReference type="EC" id="2.7.11.22"/>
    </reaction>
</comment>
<dbReference type="PANTHER" id="PTHR24056">
    <property type="entry name" value="CELL DIVISION PROTEIN KINASE"/>
    <property type="match status" value="1"/>
</dbReference>
<keyword evidence="14" id="KW-1185">Reference proteome</keyword>
<evidence type="ECO:0000259" key="12">
    <source>
        <dbReference type="PROSITE" id="PS50011"/>
    </source>
</evidence>
<evidence type="ECO:0000256" key="11">
    <source>
        <dbReference type="RuleBase" id="RU000304"/>
    </source>
</evidence>
<dbReference type="InterPro" id="IPR000719">
    <property type="entry name" value="Prot_kinase_dom"/>
</dbReference>
<comment type="similarity">
    <text evidence="1">Belongs to the protein kinase superfamily. CMGC Ser/Thr protein kinase family. CDC2/CDKX subfamily.</text>
</comment>
<evidence type="ECO:0000256" key="1">
    <source>
        <dbReference type="ARBA" id="ARBA00006485"/>
    </source>
</evidence>
<dbReference type="KEGG" id="tva:5464082"/>
<dbReference type="InParanoid" id="A2DLW5"/>
<dbReference type="PIRSF" id="PIRSF000654">
    <property type="entry name" value="Integrin-linked_kinase"/>
    <property type="match status" value="1"/>
</dbReference>
<dbReference type="eggNOG" id="KOG0594">
    <property type="taxonomic scope" value="Eukaryota"/>
</dbReference>
<evidence type="ECO:0000256" key="9">
    <source>
        <dbReference type="ARBA" id="ARBA00048367"/>
    </source>
</evidence>
<feature type="binding site" evidence="10">
    <location>
        <position position="37"/>
    </location>
    <ligand>
        <name>ATP</name>
        <dbReference type="ChEBI" id="CHEBI:30616"/>
    </ligand>
</feature>
<reference evidence="13" key="1">
    <citation type="submission" date="2006-10" db="EMBL/GenBank/DDBJ databases">
        <authorList>
            <person name="Amadeo P."/>
            <person name="Zhao Q."/>
            <person name="Wortman J."/>
            <person name="Fraser-Liggett C."/>
            <person name="Carlton J."/>
        </authorList>
    </citation>
    <scope>NUCLEOTIDE SEQUENCE</scope>
    <source>
        <strain evidence="13">G3</strain>
    </source>
</reference>
<dbReference type="AlphaFoldDB" id="A2DLW5"/>
<dbReference type="OrthoDB" id="1732493at2759"/>
<dbReference type="InterPro" id="IPR011009">
    <property type="entry name" value="Kinase-like_dom_sf"/>
</dbReference>
<evidence type="ECO:0000256" key="5">
    <source>
        <dbReference type="ARBA" id="ARBA00022741"/>
    </source>
</evidence>
<evidence type="ECO:0000313" key="13">
    <source>
        <dbReference type="EMBL" id="EAY18568.1"/>
    </source>
</evidence>
<dbReference type="GO" id="GO:1901987">
    <property type="term" value="P:regulation of cell cycle phase transition"/>
    <property type="evidence" value="ECO:0000318"/>
    <property type="project" value="GO_Central"/>
</dbReference>
<reference evidence="13" key="2">
    <citation type="journal article" date="2007" name="Science">
        <title>Draft genome sequence of the sexually transmitted pathogen Trichomonas vaginalis.</title>
        <authorList>
            <person name="Carlton J.M."/>
            <person name="Hirt R.P."/>
            <person name="Silva J.C."/>
            <person name="Delcher A.L."/>
            <person name="Schatz M."/>
            <person name="Zhao Q."/>
            <person name="Wortman J.R."/>
            <person name="Bidwell S.L."/>
            <person name="Alsmark U.C.M."/>
            <person name="Besteiro S."/>
            <person name="Sicheritz-Ponten T."/>
            <person name="Noel C.J."/>
            <person name="Dacks J.B."/>
            <person name="Foster P.G."/>
            <person name="Simillion C."/>
            <person name="Van de Peer Y."/>
            <person name="Miranda-Saavedra D."/>
            <person name="Barton G.J."/>
            <person name="Westrop G.D."/>
            <person name="Mueller S."/>
            <person name="Dessi D."/>
            <person name="Fiori P.L."/>
            <person name="Ren Q."/>
            <person name="Paulsen I."/>
            <person name="Zhang H."/>
            <person name="Bastida-Corcuera F.D."/>
            <person name="Simoes-Barbosa A."/>
            <person name="Brown M.T."/>
            <person name="Hayes R.D."/>
            <person name="Mukherjee M."/>
            <person name="Okumura C.Y."/>
            <person name="Schneider R."/>
            <person name="Smith A.J."/>
            <person name="Vanacova S."/>
            <person name="Villalvazo M."/>
            <person name="Haas B.J."/>
            <person name="Pertea M."/>
            <person name="Feldblyum T.V."/>
            <person name="Utterback T.R."/>
            <person name="Shu C.L."/>
            <person name="Osoegawa K."/>
            <person name="de Jong P.J."/>
            <person name="Hrdy I."/>
            <person name="Horvathova L."/>
            <person name="Zubacova Z."/>
            <person name="Dolezal P."/>
            <person name="Malik S.B."/>
            <person name="Logsdon J.M. Jr."/>
            <person name="Henze K."/>
            <person name="Gupta A."/>
            <person name="Wang C.C."/>
            <person name="Dunne R.L."/>
            <person name="Upcroft J.A."/>
            <person name="Upcroft P."/>
            <person name="White O."/>
            <person name="Salzberg S.L."/>
            <person name="Tang P."/>
            <person name="Chiu C.-H."/>
            <person name="Lee Y.-S."/>
            <person name="Embley T.M."/>
            <person name="Coombs G.H."/>
            <person name="Mottram J.C."/>
            <person name="Tachezy J."/>
            <person name="Fraser-Liggett C.M."/>
            <person name="Johnson P.J."/>
        </authorList>
    </citation>
    <scope>NUCLEOTIDE SEQUENCE [LARGE SCALE GENOMIC DNA]</scope>
    <source>
        <strain evidence="13">G3</strain>
    </source>
</reference>
<keyword evidence="5 10" id="KW-0547">Nucleotide-binding</keyword>
<evidence type="ECO:0000256" key="8">
    <source>
        <dbReference type="ARBA" id="ARBA00047811"/>
    </source>
</evidence>
<dbReference type="Gene3D" id="3.30.200.20">
    <property type="entry name" value="Phosphorylase Kinase, domain 1"/>
    <property type="match status" value="1"/>
</dbReference>
<dbReference type="GO" id="GO:0005634">
    <property type="term" value="C:nucleus"/>
    <property type="evidence" value="ECO:0000318"/>
    <property type="project" value="GO_Central"/>
</dbReference>
<sequence length="267" mass="30551">MEISEVFTNATKIGKGTYGTVYSAIWTSTNEVVAIKKMKIESSNEGIPCTSLREIAILNNFKHKNIVECKAVMHSKNSIHVVFEYCRWDLRKFIKKENYSIQYSQVISFTKQLLAGLNFLHMNHIIHRDIKPQNLLITEDLCLKLADFGLCRTSNIPTKKLSSEVITRWYRPPELIKGSTKYGCEVDIWSAGCVVAEMLTGSALFPCDSNEEMLNEIEFTLKNDFQILYQKLNHCDNGMFELITRMLDQNPATRITASEALRHRALS</sequence>
<evidence type="ECO:0000256" key="6">
    <source>
        <dbReference type="ARBA" id="ARBA00022777"/>
    </source>
</evidence>
<dbReference type="STRING" id="5722.A2DLW5"/>
<evidence type="ECO:0000256" key="4">
    <source>
        <dbReference type="ARBA" id="ARBA00022679"/>
    </source>
</evidence>
<evidence type="ECO:0000256" key="7">
    <source>
        <dbReference type="ARBA" id="ARBA00022840"/>
    </source>
</evidence>
<dbReference type="GO" id="GO:0005524">
    <property type="term" value="F:ATP binding"/>
    <property type="evidence" value="ECO:0007669"/>
    <property type="project" value="UniProtKB-UniRule"/>
</dbReference>
<evidence type="ECO:0000313" key="14">
    <source>
        <dbReference type="Proteomes" id="UP000001542"/>
    </source>
</evidence>
<protein>
    <recommendedName>
        <fullName evidence="2">cyclin-dependent kinase</fullName>
        <ecNumber evidence="2">2.7.11.22</ecNumber>
    </recommendedName>
</protein>
<dbReference type="RefSeq" id="XP_001579554.1">
    <property type="nucleotide sequence ID" value="XM_001579504.1"/>
</dbReference>
<dbReference type="Pfam" id="PF00069">
    <property type="entry name" value="Pkinase"/>
    <property type="match status" value="1"/>
</dbReference>
<dbReference type="Gene3D" id="1.10.510.10">
    <property type="entry name" value="Transferase(Phosphotransferase) domain 1"/>
    <property type="match status" value="1"/>
</dbReference>
<dbReference type="GO" id="GO:0004693">
    <property type="term" value="F:cyclin-dependent protein serine/threonine kinase activity"/>
    <property type="evidence" value="ECO:0000318"/>
    <property type="project" value="GO_Central"/>
</dbReference>
<dbReference type="SMART" id="SM00220">
    <property type="entry name" value="S_TKc"/>
    <property type="match status" value="1"/>
</dbReference>
<gene>
    <name evidence="13" type="ORF">TVAG_462540</name>
</gene>
<keyword evidence="3 11" id="KW-0723">Serine/threonine-protein kinase</keyword>
<evidence type="ECO:0000256" key="3">
    <source>
        <dbReference type="ARBA" id="ARBA00022527"/>
    </source>
</evidence>
<organism evidence="13 14">
    <name type="scientific">Trichomonas vaginalis (strain ATCC PRA-98 / G3)</name>
    <dbReference type="NCBI Taxonomy" id="412133"/>
    <lineage>
        <taxon>Eukaryota</taxon>
        <taxon>Metamonada</taxon>
        <taxon>Parabasalia</taxon>
        <taxon>Trichomonadida</taxon>
        <taxon>Trichomonadidae</taxon>
        <taxon>Trichomonas</taxon>
    </lineage>
</organism>
<proteinExistence type="inferred from homology"/>
<dbReference type="Proteomes" id="UP000001542">
    <property type="component" value="Unassembled WGS sequence"/>
</dbReference>
<dbReference type="PROSITE" id="PS00107">
    <property type="entry name" value="PROTEIN_KINASE_ATP"/>
    <property type="match status" value="1"/>
</dbReference>
<dbReference type="FunFam" id="3.30.200.20:FF:000124">
    <property type="entry name" value="Cyclin-dependent kinase 4"/>
    <property type="match status" value="1"/>
</dbReference>
<feature type="domain" description="Protein kinase" evidence="12">
    <location>
        <begin position="7"/>
        <end position="266"/>
    </location>
</feature>
<dbReference type="EMBL" id="DS113217">
    <property type="protein sequence ID" value="EAY18568.1"/>
    <property type="molecule type" value="Genomic_DNA"/>
</dbReference>
<evidence type="ECO:0000256" key="2">
    <source>
        <dbReference type="ARBA" id="ARBA00012425"/>
    </source>
</evidence>
<dbReference type="InterPro" id="IPR017441">
    <property type="entry name" value="Protein_kinase_ATP_BS"/>
</dbReference>
<dbReference type="InterPro" id="IPR008271">
    <property type="entry name" value="Ser/Thr_kinase_AS"/>
</dbReference>
<dbReference type="PANTHER" id="PTHR24056:SF46">
    <property type="entry name" value="CYCLIN-DEPENDENT KINASE 5"/>
    <property type="match status" value="1"/>
</dbReference>
<keyword evidence="4" id="KW-0808">Transferase</keyword>
<keyword evidence="6 13" id="KW-0418">Kinase</keyword>
<dbReference type="EC" id="2.7.11.22" evidence="2"/>
<dbReference type="InterPro" id="IPR050108">
    <property type="entry name" value="CDK"/>
</dbReference>
<dbReference type="OMA" id="MFELITR"/>
<dbReference type="PROSITE" id="PS00108">
    <property type="entry name" value="PROTEIN_KINASE_ST"/>
    <property type="match status" value="1"/>
</dbReference>
<dbReference type="SUPFAM" id="SSF56112">
    <property type="entry name" value="Protein kinase-like (PK-like)"/>
    <property type="match status" value="1"/>
</dbReference>
<name>A2DLW5_TRIV3</name>
<dbReference type="VEuPathDB" id="TrichDB:TVAGG3_1012410"/>
<dbReference type="PROSITE" id="PS50011">
    <property type="entry name" value="PROTEIN_KINASE_DOM"/>
    <property type="match status" value="1"/>
</dbReference>
<comment type="catalytic activity">
    <reaction evidence="9">
        <text>L-seryl-[protein] + ATP = O-phospho-L-seryl-[protein] + ADP + H(+)</text>
        <dbReference type="Rhea" id="RHEA:17989"/>
        <dbReference type="Rhea" id="RHEA-COMP:9863"/>
        <dbReference type="Rhea" id="RHEA-COMP:11604"/>
        <dbReference type="ChEBI" id="CHEBI:15378"/>
        <dbReference type="ChEBI" id="CHEBI:29999"/>
        <dbReference type="ChEBI" id="CHEBI:30616"/>
        <dbReference type="ChEBI" id="CHEBI:83421"/>
        <dbReference type="ChEBI" id="CHEBI:456216"/>
        <dbReference type="EC" id="2.7.11.22"/>
    </reaction>
</comment>
<dbReference type="GO" id="GO:0005737">
    <property type="term" value="C:cytoplasm"/>
    <property type="evidence" value="ECO:0000318"/>
    <property type="project" value="GO_Central"/>
</dbReference>